<accession>A0AA39QAS1</accession>
<reference evidence="5" key="1">
    <citation type="submission" date="2023-06" db="EMBL/GenBank/DDBJ databases">
        <authorList>
            <consortium name="Lawrence Berkeley National Laboratory"/>
            <person name="Ahrendt S."/>
            <person name="Sahu N."/>
            <person name="Indic B."/>
            <person name="Wong-Bajracharya J."/>
            <person name="Merenyi Z."/>
            <person name="Ke H.-M."/>
            <person name="Monk M."/>
            <person name="Kocsube S."/>
            <person name="Drula E."/>
            <person name="Lipzen A."/>
            <person name="Balint B."/>
            <person name="Henrissat B."/>
            <person name="Andreopoulos B."/>
            <person name="Martin F.M."/>
            <person name="Harder C.B."/>
            <person name="Rigling D."/>
            <person name="Ford K.L."/>
            <person name="Foster G.D."/>
            <person name="Pangilinan J."/>
            <person name="Papanicolaou A."/>
            <person name="Barry K."/>
            <person name="LaButti K."/>
            <person name="Viragh M."/>
            <person name="Koriabine M."/>
            <person name="Yan M."/>
            <person name="Riley R."/>
            <person name="Champramary S."/>
            <person name="Plett K.L."/>
            <person name="Tsai I.J."/>
            <person name="Slot J."/>
            <person name="Sipos G."/>
            <person name="Plett J."/>
            <person name="Nagy L.G."/>
            <person name="Grigoriev I.V."/>
        </authorList>
    </citation>
    <scope>NUCLEOTIDE SEQUENCE</scope>
    <source>
        <strain evidence="5">HWK02</strain>
    </source>
</reference>
<protein>
    <recommendedName>
        <fullName evidence="7">RNA-binding domain-containing protein</fullName>
    </recommendedName>
</protein>
<evidence type="ECO:0000313" key="5">
    <source>
        <dbReference type="EMBL" id="KAK0498471.1"/>
    </source>
</evidence>
<dbReference type="SMART" id="SM01173">
    <property type="entry name" value="DUF4187"/>
    <property type="match status" value="1"/>
</dbReference>
<proteinExistence type="predicted"/>
<feature type="compositionally biased region" description="Basic residues" evidence="2">
    <location>
        <begin position="158"/>
        <end position="173"/>
    </location>
</feature>
<dbReference type="PROSITE" id="PS50102">
    <property type="entry name" value="RRM"/>
    <property type="match status" value="2"/>
</dbReference>
<feature type="domain" description="RRM" evidence="3">
    <location>
        <begin position="26"/>
        <end position="103"/>
    </location>
</feature>
<dbReference type="AlphaFoldDB" id="A0AA39QAS1"/>
<evidence type="ECO:0000259" key="3">
    <source>
        <dbReference type="PROSITE" id="PS50102"/>
    </source>
</evidence>
<dbReference type="InterPro" id="IPR039249">
    <property type="entry name" value="GPATCH11"/>
</dbReference>
<evidence type="ECO:0000256" key="1">
    <source>
        <dbReference type="PROSITE-ProRule" id="PRU00176"/>
    </source>
</evidence>
<feature type="compositionally biased region" description="Basic residues" evidence="2">
    <location>
        <begin position="114"/>
        <end position="125"/>
    </location>
</feature>
<evidence type="ECO:0000313" key="6">
    <source>
        <dbReference type="Proteomes" id="UP001175228"/>
    </source>
</evidence>
<feature type="region of interest" description="Disordered" evidence="2">
    <location>
        <begin position="102"/>
        <end position="222"/>
    </location>
</feature>
<feature type="compositionally biased region" description="Basic and acidic residues" evidence="2">
    <location>
        <begin position="102"/>
        <end position="113"/>
    </location>
</feature>
<dbReference type="SMART" id="SM00360">
    <property type="entry name" value="RRM"/>
    <property type="match status" value="2"/>
</dbReference>
<dbReference type="PANTHER" id="PTHR21032">
    <property type="entry name" value="G PATCH DOMAIN-CONTAINING PROTEIN 11"/>
    <property type="match status" value="1"/>
</dbReference>
<feature type="compositionally biased region" description="Basic and acidic residues" evidence="2">
    <location>
        <begin position="325"/>
        <end position="336"/>
    </location>
</feature>
<sequence>MSEAQVAQVAQDGAPPVTQDKEETGFKVFAGNLAYATTDEGLKAFFAPVQSDVLSAQVILRGTRSAGYGFVALATEEAAHKAVAALDKTELDGRQVIIEIAKPSEQKDKERKERKAKRRPGRRGSKAVPGEVTEAEANGEVAVVPEPAAAGTDEAAKPKKKKKNAVSLRKNKAKAATEGDVETPAPAAEGEAATEAVPKKKARKPRAPRTARPAGEDPVGEPSGNMLFVANLGFNIDDDGLKGLFTEAGINVVSARIVRRRWGQPRRSKGYGFVDVGGEEEQKKAIAALEGKEVGGRNIAVKIAVNTPHDDAHDESDAPESPSRYQREVESREEGLSKSLFTRAKEEQEAGIATGNKAMSIMMKMGFKPGQSLGKTDDELAEAAPSIDVASSSKKSGGHKVEPLPLNEWEGEKGIGTRKRGLSPTSAERIAKIAKMAETAKQSNFRDRAMQEYAERRAEGRLLSAQRTCSNLDEKADIKFNILCLNPNNPESFPHGLMDALELHTTLSLSIASKQNIASVETRLRQQMQSDALQPLDDVTDQDQKAVAADPEFSPETVEESAQYLRLQAQDRLELILAYLRDRYLYCFWCGTQYHSHDEMSNECPGPDEDDH</sequence>
<feature type="compositionally biased region" description="Basic residues" evidence="2">
    <location>
        <begin position="199"/>
        <end position="209"/>
    </location>
</feature>
<feature type="region of interest" description="Disordered" evidence="2">
    <location>
        <begin position="306"/>
        <end position="338"/>
    </location>
</feature>
<keyword evidence="6" id="KW-1185">Reference proteome</keyword>
<dbReference type="PROSITE" id="PS50174">
    <property type="entry name" value="G_PATCH"/>
    <property type="match status" value="1"/>
</dbReference>
<feature type="compositionally biased region" description="Low complexity" evidence="2">
    <location>
        <begin position="182"/>
        <end position="196"/>
    </location>
</feature>
<dbReference type="PANTHER" id="PTHR21032:SF0">
    <property type="entry name" value="G PATCH DOMAIN-CONTAINING PROTEIN 11"/>
    <property type="match status" value="1"/>
</dbReference>
<dbReference type="SUPFAM" id="SSF54928">
    <property type="entry name" value="RNA-binding domain, RBD"/>
    <property type="match status" value="2"/>
</dbReference>
<dbReference type="InterPro" id="IPR012677">
    <property type="entry name" value="Nucleotide-bd_a/b_plait_sf"/>
</dbReference>
<evidence type="ECO:0008006" key="7">
    <source>
        <dbReference type="Google" id="ProtNLM"/>
    </source>
</evidence>
<evidence type="ECO:0000256" key="2">
    <source>
        <dbReference type="SAM" id="MobiDB-lite"/>
    </source>
</evidence>
<dbReference type="InterPro" id="IPR000504">
    <property type="entry name" value="RRM_dom"/>
</dbReference>
<dbReference type="InterPro" id="IPR025239">
    <property type="entry name" value="DUF4187"/>
</dbReference>
<dbReference type="GO" id="GO:0000776">
    <property type="term" value="C:kinetochore"/>
    <property type="evidence" value="ECO:0007669"/>
    <property type="project" value="TreeGrafter"/>
</dbReference>
<feature type="compositionally biased region" description="Low complexity" evidence="2">
    <location>
        <begin position="131"/>
        <end position="152"/>
    </location>
</feature>
<dbReference type="Gene3D" id="3.30.70.330">
    <property type="match status" value="2"/>
</dbReference>
<name>A0AA39QAS1_9AGAR</name>
<dbReference type="EMBL" id="JAUEPU010000011">
    <property type="protein sequence ID" value="KAK0498471.1"/>
    <property type="molecule type" value="Genomic_DNA"/>
</dbReference>
<dbReference type="InterPro" id="IPR000467">
    <property type="entry name" value="G_patch_dom"/>
</dbReference>
<dbReference type="Pfam" id="PF13821">
    <property type="entry name" value="DUF4187"/>
    <property type="match status" value="1"/>
</dbReference>
<comment type="caution">
    <text evidence="5">The sequence shown here is derived from an EMBL/GenBank/DDBJ whole genome shotgun (WGS) entry which is preliminary data.</text>
</comment>
<dbReference type="Pfam" id="PF01585">
    <property type="entry name" value="G-patch"/>
    <property type="match status" value="1"/>
</dbReference>
<dbReference type="Proteomes" id="UP001175228">
    <property type="component" value="Unassembled WGS sequence"/>
</dbReference>
<feature type="domain" description="G-patch" evidence="4">
    <location>
        <begin position="354"/>
        <end position="420"/>
    </location>
</feature>
<feature type="region of interest" description="Disordered" evidence="2">
    <location>
        <begin position="386"/>
        <end position="406"/>
    </location>
</feature>
<organism evidence="5 6">
    <name type="scientific">Armillaria luteobubalina</name>
    <dbReference type="NCBI Taxonomy" id="153913"/>
    <lineage>
        <taxon>Eukaryota</taxon>
        <taxon>Fungi</taxon>
        <taxon>Dikarya</taxon>
        <taxon>Basidiomycota</taxon>
        <taxon>Agaricomycotina</taxon>
        <taxon>Agaricomycetes</taxon>
        <taxon>Agaricomycetidae</taxon>
        <taxon>Agaricales</taxon>
        <taxon>Marasmiineae</taxon>
        <taxon>Physalacriaceae</taxon>
        <taxon>Armillaria</taxon>
    </lineage>
</organism>
<gene>
    <name evidence="5" type="ORF">EDD18DRAFT_1071155</name>
</gene>
<keyword evidence="1" id="KW-0694">RNA-binding</keyword>
<dbReference type="Pfam" id="PF00076">
    <property type="entry name" value="RRM_1"/>
    <property type="match status" value="2"/>
</dbReference>
<dbReference type="GO" id="GO:0003723">
    <property type="term" value="F:RNA binding"/>
    <property type="evidence" value="ECO:0007669"/>
    <property type="project" value="UniProtKB-UniRule"/>
</dbReference>
<feature type="region of interest" description="Disordered" evidence="2">
    <location>
        <begin position="1"/>
        <end position="21"/>
    </location>
</feature>
<dbReference type="InterPro" id="IPR035979">
    <property type="entry name" value="RBD_domain_sf"/>
</dbReference>
<evidence type="ECO:0000259" key="4">
    <source>
        <dbReference type="PROSITE" id="PS50174"/>
    </source>
</evidence>
<feature type="domain" description="RRM" evidence="3">
    <location>
        <begin position="225"/>
        <end position="306"/>
    </location>
</feature>